<dbReference type="RefSeq" id="WP_165334490.1">
    <property type="nucleotide sequence ID" value="NZ_JAAKZW010000129.1"/>
</dbReference>
<proteinExistence type="predicted"/>
<feature type="domain" description="Signal transduction histidine kinase subgroup 3 dimerisation and phosphoacceptor" evidence="12">
    <location>
        <begin position="184"/>
        <end position="247"/>
    </location>
</feature>
<dbReference type="EMBL" id="JAAKZW010000129">
    <property type="protein sequence ID" value="NGO79043.1"/>
    <property type="molecule type" value="Genomic_DNA"/>
</dbReference>
<keyword evidence="4" id="KW-0808">Transferase</keyword>
<dbReference type="Pfam" id="PF02518">
    <property type="entry name" value="HATPase_c"/>
    <property type="match status" value="1"/>
</dbReference>
<dbReference type="CDD" id="cd16917">
    <property type="entry name" value="HATPase_UhpB-NarQ-NarX-like"/>
    <property type="match status" value="1"/>
</dbReference>
<dbReference type="GO" id="GO:0016020">
    <property type="term" value="C:membrane"/>
    <property type="evidence" value="ECO:0007669"/>
    <property type="project" value="InterPro"/>
</dbReference>
<evidence type="ECO:0000256" key="8">
    <source>
        <dbReference type="ARBA" id="ARBA00023012"/>
    </source>
</evidence>
<evidence type="ECO:0000256" key="10">
    <source>
        <dbReference type="SAM" id="Phobius"/>
    </source>
</evidence>
<comment type="caution">
    <text evidence="13">The sequence shown here is derived from an EMBL/GenBank/DDBJ whole genome shotgun (WGS) entry which is preliminary data.</text>
</comment>
<feature type="domain" description="Histidine kinase/HSP90-like ATPase" evidence="11">
    <location>
        <begin position="294"/>
        <end position="385"/>
    </location>
</feature>
<dbReference type="Pfam" id="PF07730">
    <property type="entry name" value="HisKA_3"/>
    <property type="match status" value="1"/>
</dbReference>
<keyword evidence="3" id="KW-0597">Phosphoprotein</keyword>
<gene>
    <name evidence="13" type="ORF">G6045_25800</name>
</gene>
<dbReference type="Proteomes" id="UP000481109">
    <property type="component" value="Unassembled WGS sequence"/>
</dbReference>
<protein>
    <recommendedName>
        <fullName evidence="2">histidine kinase</fullName>
        <ecNumber evidence="2">2.7.13.3</ecNumber>
    </recommendedName>
</protein>
<evidence type="ECO:0000313" key="14">
    <source>
        <dbReference type="Proteomes" id="UP000481109"/>
    </source>
</evidence>
<evidence type="ECO:0000259" key="12">
    <source>
        <dbReference type="Pfam" id="PF07730"/>
    </source>
</evidence>
<keyword evidence="10" id="KW-1133">Transmembrane helix</keyword>
<dbReference type="InterPro" id="IPR050482">
    <property type="entry name" value="Sensor_HK_TwoCompSys"/>
</dbReference>
<evidence type="ECO:0000256" key="2">
    <source>
        <dbReference type="ARBA" id="ARBA00012438"/>
    </source>
</evidence>
<keyword evidence="10" id="KW-0472">Membrane</keyword>
<sequence>MQRRRFAGRGGDWAAVALAFLISLPNTLIRPWVDWTPLWSWPLLVSAAGSLFLLVRRRWPEVPLLAGFAVLFLAHADILVAFSLYAVGRYRTLRTTLCWVAVAFLVRETFFAYVDIRYAPFDDWEMVLLTIRASTLEVVAPAAAGIVVRNYRVSELLASLRAQMRYEDVRRETLREAERKAEKERRRVARDAHDHIGHEVTLMALQANLLAAKAPDQATRTAAEGLAELAREAIGRLHEIVQALKEPGEPADQAQPGHQIAQLVERTRRHGVDVRLVERGCVTAPAVPCAVDELCYRVVLEGLTNAVKHAPGAPVTVTLERDEARMRVSVRNAGARTGLAGASPLPRGGHGLAGLVELASHQGGELTCGPTAEGEYELRAELPLTAVTDRSRGAAGQAAGEHGDTDEAQGVRNAGRRSAGG</sequence>
<dbReference type="PANTHER" id="PTHR24421:SF10">
    <property type="entry name" value="NITRATE_NITRITE SENSOR PROTEIN NARQ"/>
    <property type="match status" value="1"/>
</dbReference>
<accession>A0A6G4XP95</accession>
<evidence type="ECO:0000256" key="3">
    <source>
        <dbReference type="ARBA" id="ARBA00022553"/>
    </source>
</evidence>
<dbReference type="InterPro" id="IPR003594">
    <property type="entry name" value="HATPase_dom"/>
</dbReference>
<evidence type="ECO:0000256" key="9">
    <source>
        <dbReference type="SAM" id="MobiDB-lite"/>
    </source>
</evidence>
<keyword evidence="6" id="KW-0418">Kinase</keyword>
<dbReference type="PANTHER" id="PTHR24421">
    <property type="entry name" value="NITRATE/NITRITE SENSOR PROTEIN NARX-RELATED"/>
    <property type="match status" value="1"/>
</dbReference>
<dbReference type="Gene3D" id="1.20.5.1930">
    <property type="match status" value="1"/>
</dbReference>
<evidence type="ECO:0000256" key="5">
    <source>
        <dbReference type="ARBA" id="ARBA00022741"/>
    </source>
</evidence>
<keyword evidence="14" id="KW-1185">Reference proteome</keyword>
<feature type="region of interest" description="Disordered" evidence="9">
    <location>
        <begin position="385"/>
        <end position="421"/>
    </location>
</feature>
<dbReference type="GO" id="GO:0000155">
    <property type="term" value="F:phosphorelay sensor kinase activity"/>
    <property type="evidence" value="ECO:0007669"/>
    <property type="project" value="InterPro"/>
</dbReference>
<keyword evidence="7" id="KW-0067">ATP-binding</keyword>
<keyword evidence="8" id="KW-0902">Two-component regulatory system</keyword>
<dbReference type="InterPro" id="IPR036890">
    <property type="entry name" value="HATPase_C_sf"/>
</dbReference>
<reference evidence="13 14" key="1">
    <citation type="submission" date="2020-02" db="EMBL/GenBank/DDBJ databases">
        <title>Whole-genome analyses of novel actinobacteria.</title>
        <authorList>
            <person name="Sahin N."/>
            <person name="Tokatli A."/>
        </authorList>
    </citation>
    <scope>NUCLEOTIDE SEQUENCE [LARGE SCALE GENOMIC DNA]</scope>
    <source>
        <strain evidence="13 14">YC504</strain>
    </source>
</reference>
<evidence type="ECO:0000259" key="11">
    <source>
        <dbReference type="Pfam" id="PF02518"/>
    </source>
</evidence>
<dbReference type="GO" id="GO:0005524">
    <property type="term" value="F:ATP binding"/>
    <property type="evidence" value="ECO:0007669"/>
    <property type="project" value="UniProtKB-KW"/>
</dbReference>
<dbReference type="SUPFAM" id="SSF55874">
    <property type="entry name" value="ATPase domain of HSP90 chaperone/DNA topoisomerase II/histidine kinase"/>
    <property type="match status" value="1"/>
</dbReference>
<name>A0A6G4XP95_9ACTN</name>
<evidence type="ECO:0000256" key="1">
    <source>
        <dbReference type="ARBA" id="ARBA00000085"/>
    </source>
</evidence>
<keyword evidence="5" id="KW-0547">Nucleotide-binding</keyword>
<dbReference type="GO" id="GO:0046983">
    <property type="term" value="F:protein dimerization activity"/>
    <property type="evidence" value="ECO:0007669"/>
    <property type="project" value="InterPro"/>
</dbReference>
<evidence type="ECO:0000256" key="6">
    <source>
        <dbReference type="ARBA" id="ARBA00022777"/>
    </source>
</evidence>
<keyword evidence="10" id="KW-0812">Transmembrane</keyword>
<evidence type="ECO:0000313" key="13">
    <source>
        <dbReference type="EMBL" id="NGO79043.1"/>
    </source>
</evidence>
<comment type="catalytic activity">
    <reaction evidence="1">
        <text>ATP + protein L-histidine = ADP + protein N-phospho-L-histidine.</text>
        <dbReference type="EC" id="2.7.13.3"/>
    </reaction>
</comment>
<dbReference type="Gene3D" id="3.30.565.10">
    <property type="entry name" value="Histidine kinase-like ATPase, C-terminal domain"/>
    <property type="match status" value="1"/>
</dbReference>
<evidence type="ECO:0000256" key="7">
    <source>
        <dbReference type="ARBA" id="ARBA00022840"/>
    </source>
</evidence>
<organism evidence="13 14">
    <name type="scientific">Streptomyces mesophilus</name>
    <dbReference type="NCBI Taxonomy" id="1775132"/>
    <lineage>
        <taxon>Bacteria</taxon>
        <taxon>Bacillati</taxon>
        <taxon>Actinomycetota</taxon>
        <taxon>Actinomycetes</taxon>
        <taxon>Kitasatosporales</taxon>
        <taxon>Streptomycetaceae</taxon>
        <taxon>Streptomyces</taxon>
    </lineage>
</organism>
<dbReference type="AlphaFoldDB" id="A0A6G4XP95"/>
<feature type="transmembrane region" description="Helical" evidence="10">
    <location>
        <begin position="62"/>
        <end position="87"/>
    </location>
</feature>
<evidence type="ECO:0000256" key="4">
    <source>
        <dbReference type="ARBA" id="ARBA00022679"/>
    </source>
</evidence>
<dbReference type="EC" id="2.7.13.3" evidence="2"/>
<dbReference type="InterPro" id="IPR011712">
    <property type="entry name" value="Sig_transdc_His_kin_sub3_dim/P"/>
</dbReference>
<feature type="transmembrane region" description="Helical" evidence="10">
    <location>
        <begin position="38"/>
        <end position="55"/>
    </location>
</feature>
<feature type="transmembrane region" description="Helical" evidence="10">
    <location>
        <begin position="12"/>
        <end position="32"/>
    </location>
</feature>